<dbReference type="Proteomes" id="UP000274772">
    <property type="component" value="Chromosome"/>
</dbReference>
<dbReference type="InterPro" id="IPR039643">
    <property type="entry name" value="DhaM"/>
</dbReference>
<dbReference type="RefSeq" id="WP_002441338.1">
    <property type="nucleotide sequence ID" value="NZ_AP018585.1"/>
</dbReference>
<keyword evidence="8" id="KW-1185">Reference proteome</keyword>
<dbReference type="InterPro" id="IPR012844">
    <property type="entry name" value="DhaM_N"/>
</dbReference>
<comment type="function">
    <text evidence="2">Component of the dihydroxyacetone kinase complex, which is responsible for the phosphoenolpyruvate (PEP)-dependent phosphorylation of dihydroxyacetone. DhaM serves as the phosphoryl donor. Is phosphorylated by phosphoenolpyruvate in an EI- and HPr-dependent reaction, and a phosphorelay system on histidine residues finally leads to phosphoryl transfer to DhaL and dihydroxyacetone.</text>
</comment>
<evidence type="ECO:0000256" key="3">
    <source>
        <dbReference type="ARBA" id="ARBA00012095"/>
    </source>
</evidence>
<evidence type="ECO:0000313" key="8">
    <source>
        <dbReference type="Proteomes" id="UP000274772"/>
    </source>
</evidence>
<organism evidence="7 8">
    <name type="scientific">Staphylococcus caprae</name>
    <dbReference type="NCBI Taxonomy" id="29380"/>
    <lineage>
        <taxon>Bacteria</taxon>
        <taxon>Bacillati</taxon>
        <taxon>Bacillota</taxon>
        <taxon>Bacilli</taxon>
        <taxon>Bacillales</taxon>
        <taxon>Staphylococcaceae</taxon>
        <taxon>Staphylococcus</taxon>
    </lineage>
</organism>
<dbReference type="NCBIfam" id="TIGR02364">
    <property type="entry name" value="dha_pts"/>
    <property type="match status" value="1"/>
</dbReference>
<dbReference type="EMBL" id="AP018586">
    <property type="protein sequence ID" value="BBD93278.1"/>
    <property type="molecule type" value="Genomic_DNA"/>
</dbReference>
<evidence type="ECO:0000313" key="7">
    <source>
        <dbReference type="EMBL" id="BBD93278.1"/>
    </source>
</evidence>
<feature type="domain" description="PTS EIIA type-4" evidence="6">
    <location>
        <begin position="1"/>
        <end position="125"/>
    </location>
</feature>
<keyword evidence="4" id="KW-0808">Transferase</keyword>
<comment type="subunit">
    <text evidence="5">Homodimer. The dihydroxyacetone kinase complex is composed of a homodimer of DhaM, a homodimer of DhaK and the subunit DhaL.</text>
</comment>
<gene>
    <name evidence="7" type="ORF">JMUB590_2224</name>
</gene>
<accession>A0ABN5WD90</accession>
<name>A0ABN5WD90_9STAP</name>
<dbReference type="Pfam" id="PF03610">
    <property type="entry name" value="EIIA-man"/>
    <property type="match status" value="1"/>
</dbReference>
<dbReference type="PANTHER" id="PTHR38594">
    <property type="entry name" value="PEP-DEPENDENT DIHYDROXYACETONE KINASE, PHOSPHORYL DONOR SUBUNIT DHAM"/>
    <property type="match status" value="1"/>
</dbReference>
<comment type="catalytic activity">
    <reaction evidence="1">
        <text>dihydroxyacetone + phosphoenolpyruvate = dihydroxyacetone phosphate + pyruvate</text>
        <dbReference type="Rhea" id="RHEA:18381"/>
        <dbReference type="ChEBI" id="CHEBI:15361"/>
        <dbReference type="ChEBI" id="CHEBI:16016"/>
        <dbReference type="ChEBI" id="CHEBI:57642"/>
        <dbReference type="ChEBI" id="CHEBI:58702"/>
        <dbReference type="EC" id="2.7.1.121"/>
    </reaction>
</comment>
<evidence type="ECO:0000256" key="1">
    <source>
        <dbReference type="ARBA" id="ARBA00001113"/>
    </source>
</evidence>
<dbReference type="GeneID" id="58051956"/>
<evidence type="ECO:0000256" key="4">
    <source>
        <dbReference type="ARBA" id="ARBA00022679"/>
    </source>
</evidence>
<evidence type="ECO:0000259" key="6">
    <source>
        <dbReference type="PROSITE" id="PS51096"/>
    </source>
</evidence>
<dbReference type="PROSITE" id="PS51096">
    <property type="entry name" value="PTS_EIIA_TYPE_4"/>
    <property type="match status" value="1"/>
</dbReference>
<dbReference type="SUPFAM" id="SSF53062">
    <property type="entry name" value="PTS system fructose IIA component-like"/>
    <property type="match status" value="1"/>
</dbReference>
<sequence>MTTIVLVSHSADIAKGTKDLLEQMVNNVDIKAHGGTEDGSIGTSFDEIQKMINHIEDDALCFYDLGSSEMNLDMAIEMYEGQYEIVKINAPLVEGSFTAAVKLSTGGNMKEAIEEVNNTHFSSET</sequence>
<evidence type="ECO:0000256" key="5">
    <source>
        <dbReference type="ARBA" id="ARBA00046577"/>
    </source>
</evidence>
<dbReference type="EC" id="2.7.1.121" evidence="3"/>
<protein>
    <recommendedName>
        <fullName evidence="3">phosphoenolpyruvate--glycerone phosphotransferase</fullName>
        <ecNumber evidence="3">2.7.1.121</ecNumber>
    </recommendedName>
</protein>
<dbReference type="PANTHER" id="PTHR38594:SF1">
    <property type="entry name" value="PEP-DEPENDENT DIHYDROXYACETONE KINASE, PHOSPHORYL DONOR SUBUNIT DHAM"/>
    <property type="match status" value="1"/>
</dbReference>
<proteinExistence type="predicted"/>
<dbReference type="Gene3D" id="3.40.50.510">
    <property type="entry name" value="Phosphotransferase system, mannose-type IIA component"/>
    <property type="match status" value="1"/>
</dbReference>
<dbReference type="InterPro" id="IPR004701">
    <property type="entry name" value="PTS_EIIA_man-typ"/>
</dbReference>
<dbReference type="InterPro" id="IPR036662">
    <property type="entry name" value="PTS_EIIA_man-typ_sf"/>
</dbReference>
<evidence type="ECO:0000256" key="2">
    <source>
        <dbReference type="ARBA" id="ARBA00002788"/>
    </source>
</evidence>
<reference evidence="7 8" key="1">
    <citation type="submission" date="2018-05" db="EMBL/GenBank/DDBJ databases">
        <title>Complete genome sequencing of three human clinical isolates of Staphylococcus caprae reveals virulence factors similar to those of S. epidermidis and S. capitis.</title>
        <authorList>
            <person name="Watanabe S."/>
            <person name="Cui L."/>
        </authorList>
    </citation>
    <scope>NUCLEOTIDE SEQUENCE [LARGE SCALE GENOMIC DNA]</scope>
    <source>
        <strain evidence="7 8">JMUB590</strain>
    </source>
</reference>